<dbReference type="AlphaFoldDB" id="A0A847D949"/>
<comment type="caution">
    <text evidence="1">The sequence shown here is derived from an EMBL/GenBank/DDBJ whole genome shotgun (WGS) entry which is preliminary data.</text>
</comment>
<organism evidence="1 2">
    <name type="scientific">Trichococcus flocculiformis</name>
    <dbReference type="NCBI Taxonomy" id="82803"/>
    <lineage>
        <taxon>Bacteria</taxon>
        <taxon>Bacillati</taxon>
        <taxon>Bacillota</taxon>
        <taxon>Bacilli</taxon>
        <taxon>Lactobacillales</taxon>
        <taxon>Carnobacteriaceae</taxon>
        <taxon>Trichococcus</taxon>
    </lineage>
</organism>
<evidence type="ECO:0000313" key="2">
    <source>
        <dbReference type="Proteomes" id="UP000589373"/>
    </source>
</evidence>
<proteinExistence type="predicted"/>
<gene>
    <name evidence="1" type="ORF">GX662_12590</name>
</gene>
<dbReference type="RefSeq" id="WP_276648486.1">
    <property type="nucleotide sequence ID" value="NZ_JAAZCD010000291.1"/>
</dbReference>
<evidence type="ECO:0000313" key="1">
    <source>
        <dbReference type="EMBL" id="NLD33070.1"/>
    </source>
</evidence>
<dbReference type="Proteomes" id="UP000589373">
    <property type="component" value="Unassembled WGS sequence"/>
</dbReference>
<name>A0A847D949_9LACT</name>
<accession>A0A847D949</accession>
<reference evidence="1 2" key="1">
    <citation type="journal article" date="2020" name="Biotechnol. Biofuels">
        <title>New insights from the biogas microbiome by comprehensive genome-resolved metagenomics of nearly 1600 species originating from multiple anaerobic digesters.</title>
        <authorList>
            <person name="Campanaro S."/>
            <person name="Treu L."/>
            <person name="Rodriguez-R L.M."/>
            <person name="Kovalovszki A."/>
            <person name="Ziels R.M."/>
            <person name="Maus I."/>
            <person name="Zhu X."/>
            <person name="Kougias P.G."/>
            <person name="Basile A."/>
            <person name="Luo G."/>
            <person name="Schluter A."/>
            <person name="Konstantinidis K.T."/>
            <person name="Angelidaki I."/>
        </authorList>
    </citation>
    <scope>NUCLEOTIDE SEQUENCE [LARGE SCALE GENOMIC DNA]</scope>
    <source>
        <strain evidence="1">AS07pgkLD_105</strain>
    </source>
</reference>
<dbReference type="EMBL" id="JAAZCD010000291">
    <property type="protein sequence ID" value="NLD33070.1"/>
    <property type="molecule type" value="Genomic_DNA"/>
</dbReference>
<protein>
    <submittedName>
        <fullName evidence="1">Uncharacterized protein</fullName>
    </submittedName>
</protein>
<sequence>MGAVKRTHPDAVKKQKSYTSFRRLPQVTREAAEVWINFMQKAFAEAELDDLILNGTSPKEPVGITAEHVDRSILPECVWEGLEAHDERD</sequence>